<dbReference type="PRINTS" id="PR00385">
    <property type="entry name" value="P450"/>
</dbReference>
<dbReference type="GO" id="GO:0020037">
    <property type="term" value="F:heme binding"/>
    <property type="evidence" value="ECO:0007669"/>
    <property type="project" value="InterPro"/>
</dbReference>
<keyword evidence="3 7" id="KW-0349">Heme</keyword>
<dbReference type="InterPro" id="IPR002403">
    <property type="entry name" value="Cyt_P450_E_grp-IV"/>
</dbReference>
<dbReference type="EMBL" id="KQ030600">
    <property type="protein sequence ID" value="KJZ70910.1"/>
    <property type="molecule type" value="Genomic_DNA"/>
</dbReference>
<dbReference type="Pfam" id="PF00067">
    <property type="entry name" value="p450"/>
    <property type="match status" value="1"/>
</dbReference>
<evidence type="ECO:0008006" key="11">
    <source>
        <dbReference type="Google" id="ProtNLM"/>
    </source>
</evidence>
<evidence type="ECO:0000256" key="1">
    <source>
        <dbReference type="ARBA" id="ARBA00001971"/>
    </source>
</evidence>
<evidence type="ECO:0000256" key="4">
    <source>
        <dbReference type="ARBA" id="ARBA00022723"/>
    </source>
</evidence>
<dbReference type="PANTHER" id="PTHR24304">
    <property type="entry name" value="CYTOCHROME P450 FAMILY 7"/>
    <property type="match status" value="1"/>
</dbReference>
<dbReference type="CDD" id="cd11040">
    <property type="entry name" value="CYP7_CYP8-like"/>
    <property type="match status" value="1"/>
</dbReference>
<evidence type="ECO:0000256" key="7">
    <source>
        <dbReference type="PIRSR" id="PIRSR602403-1"/>
    </source>
</evidence>
<keyword evidence="4 7" id="KW-0479">Metal-binding</keyword>
<dbReference type="InterPro" id="IPR001128">
    <property type="entry name" value="Cyt_P450"/>
</dbReference>
<dbReference type="SUPFAM" id="SSF48264">
    <property type="entry name" value="Cytochrome P450"/>
    <property type="match status" value="1"/>
</dbReference>
<dbReference type="Proteomes" id="UP000054481">
    <property type="component" value="Unassembled WGS sequence"/>
</dbReference>
<protein>
    <recommendedName>
        <fullName evidence="11">Cytochrome P450</fullName>
    </recommendedName>
</protein>
<evidence type="ECO:0000313" key="10">
    <source>
        <dbReference type="Proteomes" id="UP000054481"/>
    </source>
</evidence>
<reference evidence="9 10" key="1">
    <citation type="journal article" date="2014" name="Genome Biol. Evol.">
        <title>Comparative genomics and transcriptomics analyses reveal divergent lifestyle features of nematode endoparasitic fungus Hirsutella minnesotensis.</title>
        <authorList>
            <person name="Lai Y."/>
            <person name="Liu K."/>
            <person name="Zhang X."/>
            <person name="Zhang X."/>
            <person name="Li K."/>
            <person name="Wang N."/>
            <person name="Shu C."/>
            <person name="Wu Y."/>
            <person name="Wang C."/>
            <person name="Bushley K.E."/>
            <person name="Xiang M."/>
            <person name="Liu X."/>
        </authorList>
    </citation>
    <scope>NUCLEOTIDE SEQUENCE [LARGE SCALE GENOMIC DNA]</scope>
    <source>
        <strain evidence="9 10">3608</strain>
    </source>
</reference>
<evidence type="ECO:0000313" key="9">
    <source>
        <dbReference type="EMBL" id="KJZ70910.1"/>
    </source>
</evidence>
<dbReference type="GO" id="GO:0016705">
    <property type="term" value="F:oxidoreductase activity, acting on paired donors, with incorporation or reduction of molecular oxygen"/>
    <property type="evidence" value="ECO:0007669"/>
    <property type="project" value="InterPro"/>
</dbReference>
<dbReference type="OrthoDB" id="1470350at2759"/>
<gene>
    <name evidence="9" type="ORF">HIM_09703</name>
</gene>
<dbReference type="PRINTS" id="PR00465">
    <property type="entry name" value="EP450IV"/>
</dbReference>
<keyword evidence="10" id="KW-1185">Reference proteome</keyword>
<accession>A0A0F7ZL33</accession>
<dbReference type="InterPro" id="IPR050529">
    <property type="entry name" value="CYP450_sterol_14alpha_dmase"/>
</dbReference>
<sequence>MLHELLLEVPFRTRILVAFAAVLLLWRVWAFTLKPWLRPAEPKELPYWIPCHTFSFFRDYVELMEDGLTAMGRNHEPFALQLLGKKLYICTSPADVSSVFDNTIGFNFDSHLTELLTSFGISKDALKRAWHVPKPGDWCYIPNNPINPKQKSLIHCVEDIYKQQLLPGERMDQWCHTFLDSVQSSLTGVDKLDFCTKQYEACVWCDDCTPRQVSLYSLVSFFSVQATTRAMFGRHLHDIDPQVVEHMLAFNENVWMVVFRCPNVMGLPVDEPQRRLMAMMRKFVQLPEHQRSSASWAITNVLTGMETVGMDVESRACMMLMIFWAAVSNEHNSCFWLLAHLLHDPSLLRKAREETEAAWQSGQLDVKYLCANCPNLDAIFNEVLRLNNTAAAVRVATNKVALGSKVLRQGSMVVIPFRQLHTNEDVWGADVCEFDPTRFLNKKSWARHPSYRPFGGGATLCPGQTLARQEVFGFLAILLHRFNVSLAPHFAGGKKLKQPFPRLNSKAPSFGVNGPMKGMDVLVNITAANR</sequence>
<name>A0A0F7ZL33_9HYPO</name>
<proteinExistence type="inferred from homology"/>
<evidence type="ECO:0000256" key="3">
    <source>
        <dbReference type="ARBA" id="ARBA00022617"/>
    </source>
</evidence>
<evidence type="ECO:0000256" key="8">
    <source>
        <dbReference type="RuleBase" id="RU000461"/>
    </source>
</evidence>
<dbReference type="PROSITE" id="PS00086">
    <property type="entry name" value="CYTOCHROME_P450"/>
    <property type="match status" value="1"/>
</dbReference>
<organism evidence="9 10">
    <name type="scientific">Hirsutella minnesotensis 3608</name>
    <dbReference type="NCBI Taxonomy" id="1043627"/>
    <lineage>
        <taxon>Eukaryota</taxon>
        <taxon>Fungi</taxon>
        <taxon>Dikarya</taxon>
        <taxon>Ascomycota</taxon>
        <taxon>Pezizomycotina</taxon>
        <taxon>Sordariomycetes</taxon>
        <taxon>Hypocreomycetidae</taxon>
        <taxon>Hypocreales</taxon>
        <taxon>Ophiocordycipitaceae</taxon>
        <taxon>Hirsutella</taxon>
    </lineage>
</organism>
<comment type="cofactor">
    <cofactor evidence="1 7">
        <name>heme</name>
        <dbReference type="ChEBI" id="CHEBI:30413"/>
    </cofactor>
</comment>
<evidence type="ECO:0000256" key="2">
    <source>
        <dbReference type="ARBA" id="ARBA00010617"/>
    </source>
</evidence>
<dbReference type="AlphaFoldDB" id="A0A0F7ZL33"/>
<feature type="binding site" description="axial binding residue" evidence="7">
    <location>
        <position position="461"/>
    </location>
    <ligand>
        <name>heme</name>
        <dbReference type="ChEBI" id="CHEBI:30413"/>
    </ligand>
    <ligandPart>
        <name>Fe</name>
        <dbReference type="ChEBI" id="CHEBI:18248"/>
    </ligandPart>
</feature>
<evidence type="ECO:0000256" key="5">
    <source>
        <dbReference type="ARBA" id="ARBA00023004"/>
    </source>
</evidence>
<evidence type="ECO:0000256" key="6">
    <source>
        <dbReference type="ARBA" id="ARBA00023033"/>
    </source>
</evidence>
<dbReference type="PANTHER" id="PTHR24304:SF2">
    <property type="entry name" value="24-HYDROXYCHOLESTEROL 7-ALPHA-HYDROXYLASE"/>
    <property type="match status" value="1"/>
</dbReference>
<dbReference type="GO" id="GO:0005506">
    <property type="term" value="F:iron ion binding"/>
    <property type="evidence" value="ECO:0007669"/>
    <property type="project" value="InterPro"/>
</dbReference>
<keyword evidence="6 8" id="KW-0503">Monooxygenase</keyword>
<dbReference type="GO" id="GO:0008395">
    <property type="term" value="F:steroid hydroxylase activity"/>
    <property type="evidence" value="ECO:0007669"/>
    <property type="project" value="TreeGrafter"/>
</dbReference>
<keyword evidence="8" id="KW-0560">Oxidoreductase</keyword>
<dbReference type="InterPro" id="IPR036396">
    <property type="entry name" value="Cyt_P450_sf"/>
</dbReference>
<keyword evidence="5 7" id="KW-0408">Iron</keyword>
<dbReference type="InterPro" id="IPR017972">
    <property type="entry name" value="Cyt_P450_CS"/>
</dbReference>
<comment type="similarity">
    <text evidence="2 8">Belongs to the cytochrome P450 family.</text>
</comment>
<dbReference type="Gene3D" id="1.10.630.10">
    <property type="entry name" value="Cytochrome P450"/>
    <property type="match status" value="1"/>
</dbReference>